<dbReference type="GO" id="GO:0052621">
    <property type="term" value="F:diguanylate cyclase activity"/>
    <property type="evidence" value="ECO:0007669"/>
    <property type="project" value="UniProtKB-EC"/>
</dbReference>
<dbReference type="PROSITE" id="PS50887">
    <property type="entry name" value="GGDEF"/>
    <property type="match status" value="1"/>
</dbReference>
<reference evidence="1" key="1">
    <citation type="submission" date="2019-11" db="EMBL/GenBank/DDBJ databases">
        <authorList>
            <person name="Feng L."/>
        </authorList>
    </citation>
    <scope>NUCLEOTIDE SEQUENCE</scope>
    <source>
        <strain evidence="1">ElimosumLFYP34</strain>
    </source>
</reference>
<protein>
    <submittedName>
        <fullName evidence="1">Diguanylate cyclase YeaJ</fullName>
        <ecNumber evidence="1">2.7.7.65</ecNumber>
    </submittedName>
</protein>
<dbReference type="SMART" id="SM00267">
    <property type="entry name" value="GGDEF"/>
    <property type="match status" value="1"/>
</dbReference>
<dbReference type="EMBL" id="CACRTR010000012">
    <property type="protein sequence ID" value="VYU55391.1"/>
    <property type="molecule type" value="Genomic_DNA"/>
</dbReference>
<dbReference type="InterPro" id="IPR050469">
    <property type="entry name" value="Diguanylate_Cyclase"/>
</dbReference>
<dbReference type="EC" id="2.7.7.65" evidence="1"/>
<organism evidence="1">
    <name type="scientific">Eubacterium limosum</name>
    <dbReference type="NCBI Taxonomy" id="1736"/>
    <lineage>
        <taxon>Bacteria</taxon>
        <taxon>Bacillati</taxon>
        <taxon>Bacillota</taxon>
        <taxon>Clostridia</taxon>
        <taxon>Eubacteriales</taxon>
        <taxon>Eubacteriaceae</taxon>
        <taxon>Eubacterium</taxon>
    </lineage>
</organism>
<dbReference type="CDD" id="cd01949">
    <property type="entry name" value="GGDEF"/>
    <property type="match status" value="1"/>
</dbReference>
<accession>A0A6N3FTU4</accession>
<dbReference type="GO" id="GO:0043709">
    <property type="term" value="P:cell adhesion involved in single-species biofilm formation"/>
    <property type="evidence" value="ECO:0007669"/>
    <property type="project" value="TreeGrafter"/>
</dbReference>
<proteinExistence type="predicted"/>
<dbReference type="SUPFAM" id="SSF55073">
    <property type="entry name" value="Nucleotide cyclase"/>
    <property type="match status" value="1"/>
</dbReference>
<dbReference type="InterPro" id="IPR000160">
    <property type="entry name" value="GGDEF_dom"/>
</dbReference>
<name>A0A6N3FTU4_EUBLI</name>
<dbReference type="NCBIfam" id="TIGR00254">
    <property type="entry name" value="GGDEF"/>
    <property type="match status" value="1"/>
</dbReference>
<dbReference type="AlphaFoldDB" id="A0A6N3FTU4"/>
<dbReference type="PANTHER" id="PTHR45138">
    <property type="entry name" value="REGULATORY COMPONENTS OF SENSORY TRANSDUCTION SYSTEM"/>
    <property type="match status" value="1"/>
</dbReference>
<dbReference type="GO" id="GO:1902201">
    <property type="term" value="P:negative regulation of bacterial-type flagellum-dependent cell motility"/>
    <property type="evidence" value="ECO:0007669"/>
    <property type="project" value="TreeGrafter"/>
</dbReference>
<dbReference type="Pfam" id="PF00990">
    <property type="entry name" value="GGDEF"/>
    <property type="match status" value="1"/>
</dbReference>
<dbReference type="InterPro" id="IPR029787">
    <property type="entry name" value="Nucleotide_cyclase"/>
</dbReference>
<dbReference type="Gene3D" id="3.30.70.270">
    <property type="match status" value="1"/>
</dbReference>
<dbReference type="PANTHER" id="PTHR45138:SF23">
    <property type="entry name" value="SIGNALING PROTEIN"/>
    <property type="match status" value="1"/>
</dbReference>
<dbReference type="GO" id="GO:0005886">
    <property type="term" value="C:plasma membrane"/>
    <property type="evidence" value="ECO:0007669"/>
    <property type="project" value="TreeGrafter"/>
</dbReference>
<keyword evidence="1" id="KW-0808">Transferase</keyword>
<sequence length="413" mass="47563">MTGLNPAPLVIISAIYFYQNWFFFLYAASILQRPVKKRWIVLAFFINYALFVVCSILQLHLVINWLLVFTLQFIEIRCFFRCRLSDSFILALFSMIIGLSLNILFRCVLAAAFDLPLVSFSNNIRESTNLKQYPVGLGFLAAGLYFQIARHFDAHMDNPRVIFQDPARKRFLIQLCLAIYLYLVLNLLIYSVPGNILVLKLWGVKSCVFSLIGVYLAIRYAARISRLSQYRVLNREVREALKRKKKEELELSRIASTDPLTRCPNRQRAETVITRWLEAGKSFCLCFVDLNGLKRVNDTQGHELGDLYLLTVVQTLWGACRQDADALFRYGGDEFVLLFPDLPPAIIGSRMDRVNRSLRARSHMPGHPFDMSISYGLAQSGEYESADMLIKAADKRMYIDKENTERNRHGIRP</sequence>
<gene>
    <name evidence="1" type="primary">yeaJ_1</name>
    <name evidence="1" type="ORF">ELLFYP34_00575</name>
</gene>
<evidence type="ECO:0000313" key="1">
    <source>
        <dbReference type="EMBL" id="VYU55391.1"/>
    </source>
</evidence>
<dbReference type="InterPro" id="IPR043128">
    <property type="entry name" value="Rev_trsase/Diguanyl_cyclase"/>
</dbReference>
<keyword evidence="1" id="KW-0548">Nucleotidyltransferase</keyword>